<sequence length="231" mass="25860">MQTRTLRKIYRLGNEDVHALKGVDLTICENDYAVILGASGSGKSTLMHILGFMDTPTDGEIIFDGADVSRISANKRAWYRSNRIGFVFQTFNLLPRLSVLKNVMLPFSYSREKIRNQEEMAREALDRVGMLHRQNHIPNQLSGGERQRVAIARALVNRPRVIFADEPTGALDVKNVKKVLALFDDLVAQGQTIVMVTHDLDVAKSAHRVIRMSDGMIIEDSLTEKGKALAK</sequence>
<dbReference type="InterPro" id="IPR017911">
    <property type="entry name" value="MacB-like_ATP-bd"/>
</dbReference>
<dbReference type="PANTHER" id="PTHR24220">
    <property type="entry name" value="IMPORT ATP-BINDING PROTEIN"/>
    <property type="match status" value="1"/>
</dbReference>
<name>A0ABU4WEG9_9BACT</name>
<dbReference type="CDD" id="cd03255">
    <property type="entry name" value="ABC_MJ0796_LolCDE_FtsE"/>
    <property type="match status" value="1"/>
</dbReference>
<evidence type="ECO:0000256" key="1">
    <source>
        <dbReference type="ARBA" id="ARBA00022448"/>
    </source>
</evidence>
<dbReference type="InterPro" id="IPR027417">
    <property type="entry name" value="P-loop_NTPase"/>
</dbReference>
<evidence type="ECO:0000259" key="4">
    <source>
        <dbReference type="PROSITE" id="PS50893"/>
    </source>
</evidence>
<dbReference type="EMBL" id="JALBUT010000002">
    <property type="protein sequence ID" value="MDX8414960.1"/>
    <property type="molecule type" value="Genomic_DNA"/>
</dbReference>
<dbReference type="SUPFAM" id="SSF52540">
    <property type="entry name" value="P-loop containing nucleoside triphosphate hydrolases"/>
    <property type="match status" value="1"/>
</dbReference>
<comment type="caution">
    <text evidence="5">The sequence shown here is derived from an EMBL/GenBank/DDBJ whole genome shotgun (WGS) entry which is preliminary data.</text>
</comment>
<dbReference type="InterPro" id="IPR015854">
    <property type="entry name" value="ABC_transpr_LolD-like"/>
</dbReference>
<dbReference type="Pfam" id="PF00005">
    <property type="entry name" value="ABC_tran"/>
    <property type="match status" value="1"/>
</dbReference>
<keyword evidence="1" id="KW-0813">Transport</keyword>
<dbReference type="InterPro" id="IPR003439">
    <property type="entry name" value="ABC_transporter-like_ATP-bd"/>
</dbReference>
<keyword evidence="2" id="KW-0547">Nucleotide-binding</keyword>
<accession>A0ABU4WEG9</accession>
<reference evidence="5 6" key="1">
    <citation type="submission" date="2022-03" db="EMBL/GenBank/DDBJ databases">
        <title>Novel taxa within the pig intestine.</title>
        <authorList>
            <person name="Wylensek D."/>
            <person name="Bishof K."/>
            <person name="Afrizal A."/>
            <person name="Clavel T."/>
        </authorList>
    </citation>
    <scope>NUCLEOTIDE SEQUENCE [LARGE SCALE GENOMIC DNA]</scope>
    <source>
        <strain evidence="5 6">CLA-KB-P66</strain>
    </source>
</reference>
<dbReference type="InterPro" id="IPR003593">
    <property type="entry name" value="AAA+_ATPase"/>
</dbReference>
<gene>
    <name evidence="5" type="ORF">MOX91_02015</name>
</gene>
<keyword evidence="3 5" id="KW-0067">ATP-binding</keyword>
<dbReference type="PANTHER" id="PTHR24220:SF86">
    <property type="entry name" value="ABC TRANSPORTER ABCH.1"/>
    <property type="match status" value="1"/>
</dbReference>
<organism evidence="5 6">
    <name type="scientific">Intestinicryptomonas porci</name>
    <dbReference type="NCBI Taxonomy" id="2926320"/>
    <lineage>
        <taxon>Bacteria</taxon>
        <taxon>Pseudomonadati</taxon>
        <taxon>Verrucomicrobiota</taxon>
        <taxon>Opitutia</taxon>
        <taxon>Opitutales</taxon>
        <taxon>Intestinicryptomonaceae</taxon>
        <taxon>Intestinicryptomonas</taxon>
    </lineage>
</organism>
<dbReference type="GO" id="GO:0005524">
    <property type="term" value="F:ATP binding"/>
    <property type="evidence" value="ECO:0007669"/>
    <property type="project" value="UniProtKB-KW"/>
</dbReference>
<dbReference type="PROSITE" id="PS50893">
    <property type="entry name" value="ABC_TRANSPORTER_2"/>
    <property type="match status" value="1"/>
</dbReference>
<proteinExistence type="predicted"/>
<keyword evidence="6" id="KW-1185">Reference proteome</keyword>
<dbReference type="InterPro" id="IPR017871">
    <property type="entry name" value="ABC_transporter-like_CS"/>
</dbReference>
<evidence type="ECO:0000313" key="6">
    <source>
        <dbReference type="Proteomes" id="UP001275932"/>
    </source>
</evidence>
<dbReference type="Gene3D" id="3.40.50.300">
    <property type="entry name" value="P-loop containing nucleotide triphosphate hydrolases"/>
    <property type="match status" value="1"/>
</dbReference>
<protein>
    <submittedName>
        <fullName evidence="5">ABC transporter ATP-binding protein</fullName>
    </submittedName>
</protein>
<evidence type="ECO:0000256" key="3">
    <source>
        <dbReference type="ARBA" id="ARBA00022840"/>
    </source>
</evidence>
<evidence type="ECO:0000256" key="2">
    <source>
        <dbReference type="ARBA" id="ARBA00022741"/>
    </source>
</evidence>
<dbReference type="PROSITE" id="PS00211">
    <property type="entry name" value="ABC_TRANSPORTER_1"/>
    <property type="match status" value="1"/>
</dbReference>
<dbReference type="Proteomes" id="UP001275932">
    <property type="component" value="Unassembled WGS sequence"/>
</dbReference>
<feature type="domain" description="ABC transporter" evidence="4">
    <location>
        <begin position="1"/>
        <end position="230"/>
    </location>
</feature>
<dbReference type="SMART" id="SM00382">
    <property type="entry name" value="AAA"/>
    <property type="match status" value="1"/>
</dbReference>
<evidence type="ECO:0000313" key="5">
    <source>
        <dbReference type="EMBL" id="MDX8414960.1"/>
    </source>
</evidence>